<reference evidence="7 8" key="1">
    <citation type="journal article" date="2011" name="J. Bacteriol.">
        <title>Complete genome of the cellulolytic ruminal bacterium Ruminococcus albus 7.</title>
        <authorList>
            <person name="Suen G."/>
            <person name="Stevenson D.M."/>
            <person name="Bruce D.C."/>
            <person name="Chertkov O."/>
            <person name="Copeland A."/>
            <person name="Cheng J.F."/>
            <person name="Detter C."/>
            <person name="Detter J.C."/>
            <person name="Goodwin L.A."/>
            <person name="Han C.S."/>
            <person name="Hauser L.J."/>
            <person name="Ivanova N.N."/>
            <person name="Kyrpides N.C."/>
            <person name="Land M.L."/>
            <person name="Lapidus A."/>
            <person name="Lucas S."/>
            <person name="Ovchinnikova G."/>
            <person name="Pitluck S."/>
            <person name="Tapia R."/>
            <person name="Woyke T."/>
            <person name="Boyum J."/>
            <person name="Mead D."/>
            <person name="Weimer P.J."/>
        </authorList>
    </citation>
    <scope>NUCLEOTIDE SEQUENCE [LARGE SCALE GENOMIC DNA]</scope>
    <source>
        <strain evidence="8">ATCC 27210 / DSM 20455 / JCM 14654 / NCDO 2250 / 7</strain>
    </source>
</reference>
<organism evidence="7 8">
    <name type="scientific">Ruminococcus albus (strain ATCC 27210 / DSM 20455 / JCM 14654 / NCDO 2250 / 7)</name>
    <dbReference type="NCBI Taxonomy" id="697329"/>
    <lineage>
        <taxon>Bacteria</taxon>
        <taxon>Bacillati</taxon>
        <taxon>Bacillota</taxon>
        <taxon>Clostridia</taxon>
        <taxon>Eubacteriales</taxon>
        <taxon>Oscillospiraceae</taxon>
        <taxon>Ruminococcus</taxon>
    </lineage>
</organism>
<keyword evidence="4 5" id="KW-0472">Membrane</keyword>
<dbReference type="KEGG" id="ral:Rumal_0812"/>
<feature type="transmembrane region" description="Helical" evidence="5">
    <location>
        <begin position="363"/>
        <end position="384"/>
    </location>
</feature>
<evidence type="ECO:0000259" key="6">
    <source>
        <dbReference type="Pfam" id="PF12698"/>
    </source>
</evidence>
<evidence type="ECO:0000256" key="1">
    <source>
        <dbReference type="ARBA" id="ARBA00004141"/>
    </source>
</evidence>
<dbReference type="Proteomes" id="UP000006919">
    <property type="component" value="Chromosome"/>
</dbReference>
<evidence type="ECO:0000313" key="8">
    <source>
        <dbReference type="Proteomes" id="UP000006919"/>
    </source>
</evidence>
<protein>
    <recommendedName>
        <fullName evidence="6">ABC-2 type transporter transmembrane domain-containing protein</fullName>
    </recommendedName>
</protein>
<dbReference type="HOGENOM" id="CLU_051632_1_0_9"/>
<gene>
    <name evidence="7" type="ordered locus">Rumal_0812</name>
</gene>
<feature type="transmembrane region" description="Helical" evidence="5">
    <location>
        <begin position="240"/>
        <end position="267"/>
    </location>
</feature>
<comment type="subcellular location">
    <subcellularLocation>
        <location evidence="1">Membrane</location>
        <topology evidence="1">Multi-pass membrane protein</topology>
    </subcellularLocation>
</comment>
<evidence type="ECO:0000256" key="3">
    <source>
        <dbReference type="ARBA" id="ARBA00022989"/>
    </source>
</evidence>
<dbReference type="STRING" id="697329.Rumal_0812"/>
<dbReference type="GO" id="GO:0016020">
    <property type="term" value="C:membrane"/>
    <property type="evidence" value="ECO:0007669"/>
    <property type="project" value="UniProtKB-SubCell"/>
</dbReference>
<feature type="transmembrane region" description="Helical" evidence="5">
    <location>
        <begin position="197"/>
        <end position="217"/>
    </location>
</feature>
<feature type="transmembrane region" description="Helical" evidence="5">
    <location>
        <begin position="279"/>
        <end position="305"/>
    </location>
</feature>
<evidence type="ECO:0000256" key="4">
    <source>
        <dbReference type="ARBA" id="ARBA00023136"/>
    </source>
</evidence>
<dbReference type="Pfam" id="PF12698">
    <property type="entry name" value="ABC2_membrane_3"/>
    <property type="match status" value="1"/>
</dbReference>
<dbReference type="AlphaFoldDB" id="E6UIP2"/>
<dbReference type="RefSeq" id="WP_013497526.1">
    <property type="nucleotide sequence ID" value="NC_014833.1"/>
</dbReference>
<evidence type="ECO:0000256" key="5">
    <source>
        <dbReference type="SAM" id="Phobius"/>
    </source>
</evidence>
<dbReference type="EMBL" id="CP002403">
    <property type="protein sequence ID" value="ADU21344.1"/>
    <property type="molecule type" value="Genomic_DNA"/>
</dbReference>
<dbReference type="GO" id="GO:0140359">
    <property type="term" value="F:ABC-type transporter activity"/>
    <property type="evidence" value="ECO:0007669"/>
    <property type="project" value="InterPro"/>
</dbReference>
<dbReference type="eggNOG" id="COG0842">
    <property type="taxonomic scope" value="Bacteria"/>
</dbReference>
<sequence length="402" mass="44536" precursor="true">MQIFKVFMKVLKKRIRYAMLYVGIFLGIAVPMALNASNSGSTKEMFIKESRSNIAICIFDEDSTPESREFADYLAGKYTIKELKNDEEVIMDSLFYMTVDRVISINKGFADRLAKGETEGIIDSRHMHESSNSMLLEQDINSYFSSVSAYVAGGEDALNASEKAKEALAAEADVKVISFTGEENEDYPRNFASYYRYMPYVLIAAVIGTLCPVLMAMNRKEIRFRTNCSSLDSSSYTKQVLLGSAVFVIGVWLVFVIAGMILYGGVYKGRAWFAVLNSFIYAMVSGSITVFLSAFVSNIDIVNFINQAISLGTSFMCGVFVEQELLGAGVLSVARFMPAFWYIKANMILDGTEAFDSAKLMQYMLIEAAFAVVMALLTIVVSKARYNSTALQKRTSPAVTNG</sequence>
<accession>E6UIP2</accession>
<name>E6UIP2_RUMA7</name>
<dbReference type="InterPro" id="IPR013525">
    <property type="entry name" value="ABC2_TM"/>
</dbReference>
<keyword evidence="3 5" id="KW-1133">Transmembrane helix</keyword>
<proteinExistence type="predicted"/>
<evidence type="ECO:0000313" key="7">
    <source>
        <dbReference type="EMBL" id="ADU21344.1"/>
    </source>
</evidence>
<dbReference type="Gene3D" id="3.40.1710.10">
    <property type="entry name" value="abc type-2 transporter like domain"/>
    <property type="match status" value="1"/>
</dbReference>
<feature type="domain" description="ABC-2 type transporter transmembrane" evidence="6">
    <location>
        <begin position="24"/>
        <end position="379"/>
    </location>
</feature>
<keyword evidence="2 5" id="KW-0812">Transmembrane</keyword>
<dbReference type="OrthoDB" id="9774039at2"/>
<evidence type="ECO:0000256" key="2">
    <source>
        <dbReference type="ARBA" id="ARBA00022692"/>
    </source>
</evidence>